<dbReference type="EMBL" id="LR025744">
    <property type="protein sequence ID" value="VBB16574.1"/>
    <property type="molecule type" value="Genomic_DNA"/>
</dbReference>
<protein>
    <submittedName>
        <fullName evidence="2">Uncharacterized protein</fullName>
    </submittedName>
</protein>
<evidence type="ECO:0000256" key="1">
    <source>
        <dbReference type="SAM" id="MobiDB-lite"/>
    </source>
</evidence>
<reference evidence="2 3" key="1">
    <citation type="submission" date="2017-11" db="EMBL/GenBank/DDBJ databases">
        <authorList>
            <person name="Seth-Smith MB H."/>
        </authorList>
    </citation>
    <scope>NUCLEOTIDE SEQUENCE [LARGE SCALE GENOMIC DNA]</scope>
    <source>
        <strain evidence="2">E</strain>
    </source>
</reference>
<name>A0AAJ5NEC0_9BURK</name>
<accession>A0AAJ5NEC0</accession>
<feature type="compositionally biased region" description="Polar residues" evidence="1">
    <location>
        <begin position="313"/>
        <end position="325"/>
    </location>
</feature>
<proteinExistence type="predicted"/>
<dbReference type="GeneID" id="71060160"/>
<feature type="region of interest" description="Disordered" evidence="1">
    <location>
        <begin position="74"/>
        <end position="95"/>
    </location>
</feature>
<feature type="region of interest" description="Disordered" evidence="1">
    <location>
        <begin position="1"/>
        <end position="30"/>
    </location>
</feature>
<dbReference type="AlphaFoldDB" id="A0AAJ5NEC0"/>
<feature type="region of interest" description="Disordered" evidence="1">
    <location>
        <begin position="313"/>
        <end position="334"/>
    </location>
</feature>
<evidence type="ECO:0000313" key="2">
    <source>
        <dbReference type="EMBL" id="VBB16574.1"/>
    </source>
</evidence>
<feature type="compositionally biased region" description="Basic and acidic residues" evidence="1">
    <location>
        <begin position="12"/>
        <end position="30"/>
    </location>
</feature>
<keyword evidence="3" id="KW-1185">Reference proteome</keyword>
<gene>
    <name evidence="2" type="ORF">BSTAB16_6781</name>
</gene>
<dbReference type="RefSeq" id="WP_163013049.1">
    <property type="nucleotide sequence ID" value="NZ_LR025744.1"/>
</dbReference>
<organism evidence="2 3">
    <name type="scientific">Burkholderia stabilis</name>
    <dbReference type="NCBI Taxonomy" id="95485"/>
    <lineage>
        <taxon>Bacteria</taxon>
        <taxon>Pseudomonadati</taxon>
        <taxon>Pseudomonadota</taxon>
        <taxon>Betaproteobacteria</taxon>
        <taxon>Burkholderiales</taxon>
        <taxon>Burkholderiaceae</taxon>
        <taxon>Burkholderia</taxon>
        <taxon>Burkholderia cepacia complex</taxon>
    </lineage>
</organism>
<sequence>MPQPYPLSRSDTVTRHTDRDDENDIARADAGRSVDDAMSILRTLIDGRGAELKDAAGGRPGQGEAARATDAYLPGQGLPRRTLPGTAGVRGGGAQWPTRVMPGALAGMASMPPEAGVVPFVGGDTTPDNTAENAGEGFAPTTPQRARASCAPQPGLMGPGQASSFAPIPIPIPFPISFPGSATPNVVAEGRVAIGDESRPSVVPAPEAMADEPMPALKRSPADLPVFTANAVQQPMQARTLSPPAPPGARIPVESNRDIPLRIRPAETTLAEAKRTVVRFAGASARRVEAFTSTAGRVLSKHVAAFSGLRATGASTAQRSGMSTPARSSSETAIASSSEADVSVAASGNEAAGVVSVVRFVAQAREWLGEQRTRAPANACGRHRSLRCRLYCRAGCMRRGT</sequence>
<dbReference type="Proteomes" id="UP000268684">
    <property type="component" value="Chromosome III"/>
</dbReference>
<evidence type="ECO:0000313" key="3">
    <source>
        <dbReference type="Proteomes" id="UP000268684"/>
    </source>
</evidence>